<evidence type="ECO:0000313" key="4">
    <source>
        <dbReference type="Proteomes" id="UP000077315"/>
    </source>
</evidence>
<evidence type="ECO:0000313" key="2">
    <source>
        <dbReference type="EMBL" id="OAD69569.1"/>
    </source>
</evidence>
<feature type="compositionally biased region" description="Polar residues" evidence="1">
    <location>
        <begin position="335"/>
        <end position="349"/>
    </location>
</feature>
<feature type="compositionally biased region" description="Basic and acidic residues" evidence="1">
    <location>
        <begin position="295"/>
        <end position="306"/>
    </location>
</feature>
<reference evidence="4" key="2">
    <citation type="submission" date="2015-06" db="EMBL/GenBank/DDBJ databases">
        <title>Expansion of signal transduction pathways in fungi by whole-genome duplication.</title>
        <authorList>
            <consortium name="DOE Joint Genome Institute"/>
            <person name="Corrochano L.M."/>
            <person name="Kuo A."/>
            <person name="Marcet-Houben M."/>
            <person name="Polaino S."/>
            <person name="Salamov A."/>
            <person name="Villalobos J.M."/>
            <person name="Alvarez M.I."/>
            <person name="Avalos J."/>
            <person name="Benito E.P."/>
            <person name="Benoit I."/>
            <person name="Burger G."/>
            <person name="Camino L.P."/>
            <person name="Canovas D."/>
            <person name="Cerda-Olmedo E."/>
            <person name="Cheng J.-F."/>
            <person name="Dominguez A."/>
            <person name="Elias M."/>
            <person name="Eslava A.P."/>
            <person name="Glaser F."/>
            <person name="Grimwood J."/>
            <person name="Gutierrez G."/>
            <person name="Heitman J."/>
            <person name="Henrissat B."/>
            <person name="Iturriaga E.A."/>
            <person name="Lang B.F."/>
            <person name="Lavin J.L."/>
            <person name="Lee S."/>
            <person name="Li W."/>
            <person name="Lindquist E."/>
            <person name="Lopez-Garcia S."/>
            <person name="Luque E.M."/>
            <person name="Marcos A.T."/>
            <person name="Martin J."/>
            <person name="McCluskey K."/>
            <person name="Medina H.R."/>
            <person name="Miralles-Duran A."/>
            <person name="Miyazaki A."/>
            <person name="Munoz-Torres E."/>
            <person name="Oguiza J.A."/>
            <person name="Ohm R."/>
            <person name="Olmedo M."/>
            <person name="Orejas M."/>
            <person name="Ortiz-Castellanos L."/>
            <person name="Pisabarro A.G."/>
            <person name="Rodriguez-Romero J."/>
            <person name="Ruiz-Herrera J."/>
            <person name="Ruiz-Vazquez R."/>
            <person name="Sanz C."/>
            <person name="Schackwitz W."/>
            <person name="Schmutz J."/>
            <person name="Shahriari M."/>
            <person name="Shelest E."/>
            <person name="Silva-Franco F."/>
            <person name="Soanes D."/>
            <person name="Syed K."/>
            <person name="Tagua V.G."/>
            <person name="Talbot N.J."/>
            <person name="Thon M."/>
            <person name="De vries R.P."/>
            <person name="Wiebenga A."/>
            <person name="Yadav J.S."/>
            <person name="Braun E.L."/>
            <person name="Baker S."/>
            <person name="Garre V."/>
            <person name="Horwitz B."/>
            <person name="Torres-Martinez S."/>
            <person name="Idnurm A."/>
            <person name="Herrera-Estrella A."/>
            <person name="Gabaldon T."/>
            <person name="Grigoriev I.V."/>
        </authorList>
    </citation>
    <scope>NUCLEOTIDE SEQUENCE [LARGE SCALE GENOMIC DNA]</scope>
    <source>
        <strain evidence="4">NRRL 1555(-)</strain>
    </source>
</reference>
<dbReference type="EMBL" id="KV440991">
    <property type="protein sequence ID" value="OAD69574.1"/>
    <property type="molecule type" value="Genomic_DNA"/>
</dbReference>
<feature type="compositionally biased region" description="Basic and acidic residues" evidence="1">
    <location>
        <begin position="324"/>
        <end position="333"/>
    </location>
</feature>
<dbReference type="RefSeq" id="XP_018287609.1">
    <property type="nucleotide sequence ID" value="XM_018432258.1"/>
</dbReference>
<dbReference type="GeneID" id="28993164"/>
<evidence type="ECO:0000256" key="1">
    <source>
        <dbReference type="SAM" id="MobiDB-lite"/>
    </source>
</evidence>
<feature type="region of interest" description="Disordered" evidence="1">
    <location>
        <begin position="48"/>
        <end position="68"/>
    </location>
</feature>
<keyword evidence="4" id="KW-1185">Reference proteome</keyword>
<name>A0A162NH46_PHYB8</name>
<gene>
    <name evidence="2" type="ORF">PHYBLDRAFT_149357</name>
    <name evidence="3" type="ORF">PHYBLDRAFT_149363</name>
</gene>
<protein>
    <submittedName>
        <fullName evidence="3">Uncharacterized protein</fullName>
    </submittedName>
</protein>
<proteinExistence type="predicted"/>
<feature type="region of interest" description="Disordered" evidence="1">
    <location>
        <begin position="283"/>
        <end position="349"/>
    </location>
</feature>
<dbReference type="AlphaFoldDB" id="A0A162NH46"/>
<accession>A0A162NH46</accession>
<organism evidence="3 4">
    <name type="scientific">Phycomyces blakesleeanus (strain ATCC 8743b / DSM 1359 / FGSC 10004 / NBRC 33097 / NRRL 1555)</name>
    <dbReference type="NCBI Taxonomy" id="763407"/>
    <lineage>
        <taxon>Eukaryota</taxon>
        <taxon>Fungi</taxon>
        <taxon>Fungi incertae sedis</taxon>
        <taxon>Mucoromycota</taxon>
        <taxon>Mucoromycotina</taxon>
        <taxon>Mucoromycetes</taxon>
        <taxon>Mucorales</taxon>
        <taxon>Phycomycetaceae</taxon>
        <taxon>Phycomyces</taxon>
    </lineage>
</organism>
<dbReference type="GeneID" id="28993168"/>
<reference evidence="3" key="1">
    <citation type="submission" date="2015-06" db="EMBL/GenBank/DDBJ databases">
        <title>Expansion of signal transduction pathways in fungi by whole-genome duplication.</title>
        <authorList>
            <consortium name="DOE Joint Genome Institute"/>
            <person name="Corrochano L.M."/>
            <person name="Kuo A."/>
            <person name="Marcet-Houben M."/>
            <person name="Polaino S."/>
            <person name="Salamov A."/>
            <person name="Villalobos J.M."/>
            <person name="Alvarez M.I."/>
            <person name="Avalos J."/>
            <person name="Benito E.P."/>
            <person name="Benoit I."/>
            <person name="Burger G."/>
            <person name="Camino L.P."/>
            <person name="Canovas D."/>
            <person name="Cerda-Olmedo E."/>
            <person name="Cheng J.-F."/>
            <person name="Dominguez A."/>
            <person name="Elias M."/>
            <person name="Eslava A.P."/>
            <person name="Glaser F."/>
            <person name="Grimwood J."/>
            <person name="Gutierrez G."/>
            <person name="Heitman J."/>
            <person name="Henrissat B."/>
            <person name="Iturriaga E.A."/>
            <person name="Lang B.F."/>
            <person name="Lavin J.L."/>
            <person name="Lee S."/>
            <person name="Li W."/>
            <person name="Lindquist E."/>
            <person name="Lopez-Garcia S."/>
            <person name="Luque E.M."/>
            <person name="Marcos A.T."/>
            <person name="Martin J."/>
            <person name="Mccluskey K."/>
            <person name="Medina H.R."/>
            <person name="Miralles-Duran A."/>
            <person name="Miyazaki A."/>
            <person name="Munoz-Torres E."/>
            <person name="Oguiza J.A."/>
            <person name="Ohm R."/>
            <person name="Olmedo M."/>
            <person name="Orejas M."/>
            <person name="Ortiz-Castellanos L."/>
            <person name="Pisabarro A.G."/>
            <person name="Rodriguez-Romero J."/>
            <person name="Ruiz-Herrera J."/>
            <person name="Ruiz-Vazquez R."/>
            <person name="Sanz C."/>
            <person name="Schackwitz W."/>
            <person name="Schmutz J."/>
            <person name="Shahriari M."/>
            <person name="Shelest E."/>
            <person name="Silva-Franco F."/>
            <person name="Soanes D."/>
            <person name="Syed K."/>
            <person name="Tagua V.G."/>
            <person name="Talbot N.J."/>
            <person name="Thon M."/>
            <person name="De Vries R.P."/>
            <person name="Wiebenga A."/>
            <person name="Yadav J.S."/>
            <person name="Braun E.L."/>
            <person name="Baker S."/>
            <person name="Garre V."/>
            <person name="Horwitz B."/>
            <person name="Torres-Martinez S."/>
            <person name="Idnurm A."/>
            <person name="Herrera-Estrella A."/>
            <person name="Gabaldon T."/>
            <person name="Grigoriev I.V."/>
        </authorList>
    </citation>
    <scope>NUCLEOTIDE SEQUENCE [LARGE SCALE GENOMIC DNA]</scope>
    <source>
        <strain evidence="3">NRRL 1555</strain>
    </source>
</reference>
<dbReference type="VEuPathDB" id="FungiDB:PHYBLDRAFT_149363"/>
<sequence>MNLSNSGRDKCLQAVFMETRREFSPVSKQNSRNKIRKAKLNMEIKTNSTKQHGKNGIKPSISPSRWVGPKAHEESRLGYGYNKNKFLVIIQDYWLRTAKRAQGRNNVNHKASDKAIFQGFFLSLDFFVRDNTNHWSVYPEDKGYQREFVSGSWCGKPRSGSSSAIWWSNPFVVDPIAASWHIVSAGSLVVYCWWSRIPPAGGQGPIRPVIEEHFAVPSLNPTSRIPEMVKPRFAFMSKSNSKFCPSQSQSPNVQTLSKYCRGAFIYKSKVWVVPPSLKAKSISKKGSNAKFQKQVPKEKPKTKSEAYTKSCKKNGHILSPPLQKDQKKSELEAYTKSSNPKGSNPKTEA</sequence>
<dbReference type="Proteomes" id="UP000077315">
    <property type="component" value="Unassembled WGS sequence"/>
</dbReference>
<dbReference type="VEuPathDB" id="FungiDB:PHYBLDRAFT_149357"/>
<dbReference type="RefSeq" id="XP_018287614.1">
    <property type="nucleotide sequence ID" value="XM_018432262.1"/>
</dbReference>
<evidence type="ECO:0000313" key="3">
    <source>
        <dbReference type="EMBL" id="OAD69574.1"/>
    </source>
</evidence>
<dbReference type="EMBL" id="KV440991">
    <property type="protein sequence ID" value="OAD69569.1"/>
    <property type="molecule type" value="Genomic_DNA"/>
</dbReference>